<dbReference type="NCBIfam" id="TIGR00738">
    <property type="entry name" value="rrf2_super"/>
    <property type="match status" value="1"/>
</dbReference>
<proteinExistence type="predicted"/>
<sequence>MRLTKRSNISMRVLMYCGVNAGRLVTKSDIAEACNTSENHLAQVINRLAQLGFLYTQRGRNGGMRLSRPMEKISVGEVFRATEASVPITECFADGENTCPLVEACRLKDVIARATEAFYASMDGVYLSDLVCENAGLDAILASPISCPQGMAHA</sequence>
<reference evidence="2 3" key="1">
    <citation type="submission" date="2016-10" db="EMBL/GenBank/DDBJ databases">
        <authorList>
            <person name="de Groot N.N."/>
        </authorList>
    </citation>
    <scope>NUCLEOTIDE SEQUENCE [LARGE SCALE GENOMIC DNA]</scope>
    <source>
        <strain evidence="2 3">DSM 29619</strain>
    </source>
</reference>
<keyword evidence="3" id="KW-1185">Reference proteome</keyword>
<keyword evidence="1" id="KW-0238">DNA-binding</keyword>
<organism evidence="2 3">
    <name type="scientific">Pseudooceanicola nitratireducens</name>
    <dbReference type="NCBI Taxonomy" id="517719"/>
    <lineage>
        <taxon>Bacteria</taxon>
        <taxon>Pseudomonadati</taxon>
        <taxon>Pseudomonadota</taxon>
        <taxon>Alphaproteobacteria</taxon>
        <taxon>Rhodobacterales</taxon>
        <taxon>Paracoccaceae</taxon>
        <taxon>Pseudooceanicola</taxon>
    </lineage>
</organism>
<gene>
    <name evidence="2" type="ORF">SAMN05421762_3069</name>
</gene>
<dbReference type="Gene3D" id="1.10.10.10">
    <property type="entry name" value="Winged helix-like DNA-binding domain superfamily/Winged helix DNA-binding domain"/>
    <property type="match status" value="1"/>
</dbReference>
<dbReference type="OrthoDB" id="9795923at2"/>
<dbReference type="STRING" id="517719.SAMN05421762_3069"/>
<dbReference type="PROSITE" id="PS51197">
    <property type="entry name" value="HTH_RRF2_2"/>
    <property type="match status" value="1"/>
</dbReference>
<dbReference type="RefSeq" id="WP_093446179.1">
    <property type="nucleotide sequence ID" value="NZ_CAXQIN010000151.1"/>
</dbReference>
<dbReference type="InterPro" id="IPR036390">
    <property type="entry name" value="WH_DNA-bd_sf"/>
</dbReference>
<dbReference type="PANTHER" id="PTHR33221">
    <property type="entry name" value="WINGED HELIX-TURN-HELIX TRANSCRIPTIONAL REGULATOR, RRF2 FAMILY"/>
    <property type="match status" value="1"/>
</dbReference>
<evidence type="ECO:0000313" key="3">
    <source>
        <dbReference type="Proteomes" id="UP000231644"/>
    </source>
</evidence>
<evidence type="ECO:0000313" key="2">
    <source>
        <dbReference type="EMBL" id="SFC99244.1"/>
    </source>
</evidence>
<dbReference type="Proteomes" id="UP000231644">
    <property type="component" value="Unassembled WGS sequence"/>
</dbReference>
<dbReference type="InterPro" id="IPR000944">
    <property type="entry name" value="Tscrpt_reg_Rrf2"/>
</dbReference>
<dbReference type="GO" id="GO:0003700">
    <property type="term" value="F:DNA-binding transcription factor activity"/>
    <property type="evidence" value="ECO:0007669"/>
    <property type="project" value="TreeGrafter"/>
</dbReference>
<dbReference type="SUPFAM" id="SSF46785">
    <property type="entry name" value="Winged helix' DNA-binding domain"/>
    <property type="match status" value="1"/>
</dbReference>
<evidence type="ECO:0000256" key="1">
    <source>
        <dbReference type="ARBA" id="ARBA00023125"/>
    </source>
</evidence>
<protein>
    <submittedName>
        <fullName evidence="2">Transcriptional regulator, BadM/Rrf2 family</fullName>
    </submittedName>
</protein>
<dbReference type="PANTHER" id="PTHR33221:SF4">
    <property type="entry name" value="HTH-TYPE TRANSCRIPTIONAL REPRESSOR NSRR"/>
    <property type="match status" value="1"/>
</dbReference>
<dbReference type="GO" id="GO:0005829">
    <property type="term" value="C:cytosol"/>
    <property type="evidence" value="ECO:0007669"/>
    <property type="project" value="TreeGrafter"/>
</dbReference>
<dbReference type="GO" id="GO:0003677">
    <property type="term" value="F:DNA binding"/>
    <property type="evidence" value="ECO:0007669"/>
    <property type="project" value="UniProtKB-KW"/>
</dbReference>
<dbReference type="AlphaFoldDB" id="A0A1I1NNI1"/>
<dbReference type="InterPro" id="IPR036388">
    <property type="entry name" value="WH-like_DNA-bd_sf"/>
</dbReference>
<dbReference type="EMBL" id="FOLX01000001">
    <property type="protein sequence ID" value="SFC99244.1"/>
    <property type="molecule type" value="Genomic_DNA"/>
</dbReference>
<accession>A0A1I1NNI1</accession>
<name>A0A1I1NNI1_9RHOB</name>
<dbReference type="Pfam" id="PF02082">
    <property type="entry name" value="Rrf2"/>
    <property type="match status" value="1"/>
</dbReference>